<proteinExistence type="predicted"/>
<name>A0A543K448_9RHOB</name>
<gene>
    <name evidence="1" type="ORF">BD293_4171</name>
</gene>
<evidence type="ECO:0000313" key="2">
    <source>
        <dbReference type="Proteomes" id="UP000320582"/>
    </source>
</evidence>
<dbReference type="EMBL" id="VFPT01000004">
    <property type="protein sequence ID" value="TQM89863.1"/>
    <property type="molecule type" value="Genomic_DNA"/>
</dbReference>
<dbReference type="InterPro" id="IPR038573">
    <property type="entry name" value="BrnT_sf"/>
</dbReference>
<accession>A0A543K448</accession>
<dbReference type="InterPro" id="IPR007460">
    <property type="entry name" value="BrnT_toxin"/>
</dbReference>
<keyword evidence="2" id="KW-1185">Reference proteome</keyword>
<dbReference type="AlphaFoldDB" id="A0A543K448"/>
<sequence>MKFEYDPDKSAANRAKHGIDFDEAQSLWDDPYLIEAPANVMDEPRFLAVGMIGGRHWTAVYTYRNDRVRIISVRRARRQEIDHYESD</sequence>
<reference evidence="1 2" key="1">
    <citation type="submission" date="2019-06" db="EMBL/GenBank/DDBJ databases">
        <title>Genomic Encyclopedia of Archaeal and Bacterial Type Strains, Phase II (KMG-II): from individual species to whole genera.</title>
        <authorList>
            <person name="Goeker M."/>
        </authorList>
    </citation>
    <scope>NUCLEOTIDE SEQUENCE [LARGE SCALE GENOMIC DNA]</scope>
    <source>
        <strain evidence="1 2">DSM 18423</strain>
    </source>
</reference>
<dbReference type="RefSeq" id="WP_142085431.1">
    <property type="nucleotide sequence ID" value="NZ_VFPT01000004.1"/>
</dbReference>
<comment type="caution">
    <text evidence="1">The sequence shown here is derived from an EMBL/GenBank/DDBJ whole genome shotgun (WGS) entry which is preliminary data.</text>
</comment>
<protein>
    <submittedName>
        <fullName evidence="1">Uncharacterized protein</fullName>
    </submittedName>
</protein>
<dbReference type="OrthoDB" id="839663at2"/>
<dbReference type="Proteomes" id="UP000320582">
    <property type="component" value="Unassembled WGS sequence"/>
</dbReference>
<evidence type="ECO:0000313" key="1">
    <source>
        <dbReference type="EMBL" id="TQM89863.1"/>
    </source>
</evidence>
<dbReference type="Pfam" id="PF04365">
    <property type="entry name" value="BrnT_toxin"/>
    <property type="match status" value="1"/>
</dbReference>
<dbReference type="Gene3D" id="3.10.450.530">
    <property type="entry name" value="Ribonuclease toxin, BrnT, of type II toxin-antitoxin system"/>
    <property type="match status" value="1"/>
</dbReference>
<organism evidence="1 2">
    <name type="scientific">Roseinatronobacter monicus</name>
    <dbReference type="NCBI Taxonomy" id="393481"/>
    <lineage>
        <taxon>Bacteria</taxon>
        <taxon>Pseudomonadati</taxon>
        <taxon>Pseudomonadota</taxon>
        <taxon>Alphaproteobacteria</taxon>
        <taxon>Rhodobacterales</taxon>
        <taxon>Paracoccaceae</taxon>
        <taxon>Roseinatronobacter</taxon>
    </lineage>
</organism>